<reference evidence="8 9" key="1">
    <citation type="submission" date="2020-03" db="EMBL/GenBank/DDBJ databases">
        <title>Genomic Encyclopedia of Type Strains, Phase IV (KMG-IV): sequencing the most valuable type-strain genomes for metagenomic binning, comparative biology and taxonomic classification.</title>
        <authorList>
            <person name="Goeker M."/>
        </authorList>
    </citation>
    <scope>NUCLEOTIDE SEQUENCE [LARGE SCALE GENOMIC DNA]</scope>
    <source>
        <strain evidence="8 9">DSM 4733</strain>
    </source>
</reference>
<feature type="domain" description="Flagellar hook protein FlgE/F/G-like D1" evidence="7">
    <location>
        <begin position="91"/>
        <end position="154"/>
    </location>
</feature>
<evidence type="ECO:0000256" key="4">
    <source>
        <dbReference type="RuleBase" id="RU362116"/>
    </source>
</evidence>
<dbReference type="GO" id="GO:0009425">
    <property type="term" value="C:bacterial-type flagellum basal body"/>
    <property type="evidence" value="ECO:0007669"/>
    <property type="project" value="UniProtKB-SubCell"/>
</dbReference>
<dbReference type="EMBL" id="JAASQV010000003">
    <property type="protein sequence ID" value="NIJ66410.1"/>
    <property type="molecule type" value="Genomic_DNA"/>
</dbReference>
<comment type="similarity">
    <text evidence="2 4">Belongs to the flagella basal body rod proteins family.</text>
</comment>
<dbReference type="InterPro" id="IPR020013">
    <property type="entry name" value="Flagellar_FlgE/F/G"/>
</dbReference>
<feature type="domain" description="Flagellar basal-body/hook protein C-terminal" evidence="6">
    <location>
        <begin position="210"/>
        <end position="254"/>
    </location>
</feature>
<dbReference type="PANTHER" id="PTHR30435">
    <property type="entry name" value="FLAGELLAR PROTEIN"/>
    <property type="match status" value="1"/>
</dbReference>
<dbReference type="NCBIfam" id="TIGR03506">
    <property type="entry name" value="FlgEFG_subfam"/>
    <property type="match status" value="2"/>
</dbReference>
<keyword evidence="8" id="KW-0282">Flagellum</keyword>
<dbReference type="SUPFAM" id="SSF117143">
    <property type="entry name" value="Flagellar hook protein flgE"/>
    <property type="match status" value="1"/>
</dbReference>
<dbReference type="Pfam" id="PF22692">
    <property type="entry name" value="LlgE_F_G_D1"/>
    <property type="match status" value="1"/>
</dbReference>
<dbReference type="InterPro" id="IPR053967">
    <property type="entry name" value="LlgE_F_G-like_D1"/>
</dbReference>
<keyword evidence="9" id="KW-1185">Reference proteome</keyword>
<dbReference type="GO" id="GO:0071978">
    <property type="term" value="P:bacterial-type flagellum-dependent swarming motility"/>
    <property type="evidence" value="ECO:0007669"/>
    <property type="project" value="TreeGrafter"/>
</dbReference>
<keyword evidence="3 4" id="KW-0975">Bacterial flagellum</keyword>
<evidence type="ECO:0000313" key="8">
    <source>
        <dbReference type="EMBL" id="NIJ66410.1"/>
    </source>
</evidence>
<proteinExistence type="inferred from homology"/>
<gene>
    <name evidence="8" type="ORF">FHR20_003383</name>
</gene>
<comment type="caution">
    <text evidence="8">The sequence shown here is derived from an EMBL/GenBank/DDBJ whole genome shotgun (WGS) entry which is preliminary data.</text>
</comment>
<dbReference type="Pfam" id="PF06429">
    <property type="entry name" value="Flg_bbr_C"/>
    <property type="match status" value="1"/>
</dbReference>
<dbReference type="Proteomes" id="UP000564677">
    <property type="component" value="Unassembled WGS sequence"/>
</dbReference>
<keyword evidence="8" id="KW-0966">Cell projection</keyword>
<feature type="domain" description="Flagellar basal body rod protein N-terminal" evidence="5">
    <location>
        <begin position="5"/>
        <end position="35"/>
    </location>
</feature>
<name>A0A7X5V1Z5_9SPHN</name>
<dbReference type="Pfam" id="PF00460">
    <property type="entry name" value="Flg_bb_rod"/>
    <property type="match status" value="1"/>
</dbReference>
<organism evidence="8 9">
    <name type="scientific">Sphingomonas leidyi</name>
    <dbReference type="NCBI Taxonomy" id="68569"/>
    <lineage>
        <taxon>Bacteria</taxon>
        <taxon>Pseudomonadati</taxon>
        <taxon>Pseudomonadota</taxon>
        <taxon>Alphaproteobacteria</taxon>
        <taxon>Sphingomonadales</taxon>
        <taxon>Sphingomonadaceae</taxon>
        <taxon>Sphingomonas</taxon>
    </lineage>
</organism>
<comment type="subcellular location">
    <subcellularLocation>
        <location evidence="1 4">Bacterial flagellum basal body</location>
    </subcellularLocation>
</comment>
<evidence type="ECO:0000256" key="1">
    <source>
        <dbReference type="ARBA" id="ARBA00004117"/>
    </source>
</evidence>
<evidence type="ECO:0000313" key="9">
    <source>
        <dbReference type="Proteomes" id="UP000564677"/>
    </source>
</evidence>
<dbReference type="PANTHER" id="PTHR30435:SF19">
    <property type="entry name" value="FLAGELLAR BASAL-BODY ROD PROTEIN FLGG"/>
    <property type="match status" value="1"/>
</dbReference>
<dbReference type="RefSeq" id="WP_167300754.1">
    <property type="nucleotide sequence ID" value="NZ_JAASQV010000003.1"/>
</dbReference>
<dbReference type="AlphaFoldDB" id="A0A7X5V1Z5"/>
<accession>A0A7X5V1Z5</accession>
<evidence type="ECO:0000259" key="6">
    <source>
        <dbReference type="Pfam" id="PF06429"/>
    </source>
</evidence>
<evidence type="ECO:0000256" key="3">
    <source>
        <dbReference type="ARBA" id="ARBA00023143"/>
    </source>
</evidence>
<dbReference type="InterPro" id="IPR010930">
    <property type="entry name" value="Flg_bb/hook_C_dom"/>
</dbReference>
<dbReference type="InterPro" id="IPR001444">
    <property type="entry name" value="Flag_bb_rod_N"/>
</dbReference>
<keyword evidence="8" id="KW-0969">Cilium</keyword>
<sequence length="256" mass="27017">MSDAFYVGAVGLQTQQRALDGIANNIANVNTPAFKRVQLRFSDVVAGRPVDVATPDLRQLPADVAGVMLDTQFMLNEQGQLERTGQQLDIAIDGQGFMELMGPGGQTLLWRGGALKVNDDGQLATSHGVALRAAITVPGDASAIEIGKDGVVRVRVPDSADPVELGQIQLVRVNDPSAVSRLDGGLYRVDDASALSEAVPGEDGTGMLVQGSIEQSNVALTDEMVRLMLVQRAYAANAQIVQAADQLMGIANGLRR</sequence>
<dbReference type="InterPro" id="IPR037925">
    <property type="entry name" value="FlgE/F/G-like"/>
</dbReference>
<evidence type="ECO:0000259" key="5">
    <source>
        <dbReference type="Pfam" id="PF00460"/>
    </source>
</evidence>
<evidence type="ECO:0000256" key="2">
    <source>
        <dbReference type="ARBA" id="ARBA00009677"/>
    </source>
</evidence>
<evidence type="ECO:0000259" key="7">
    <source>
        <dbReference type="Pfam" id="PF22692"/>
    </source>
</evidence>
<protein>
    <submittedName>
        <fullName evidence="8">Flagellar basal-body rod protein FlgG</fullName>
    </submittedName>
</protein>